<keyword evidence="1" id="KW-0597">Phosphoprotein</keyword>
<feature type="domain" description="Histidine kinase/HSP90-like ATPase" evidence="3">
    <location>
        <begin position="911"/>
        <end position="1015"/>
    </location>
</feature>
<comment type="caution">
    <text evidence="4">The sequence shown here is derived from an EMBL/GenBank/DDBJ whole genome shotgun (WGS) entry which is preliminary data.</text>
</comment>
<dbReference type="InterPro" id="IPR011123">
    <property type="entry name" value="Y_Y_Y"/>
</dbReference>
<reference evidence="4 5" key="1">
    <citation type="submission" date="2019-04" db="EMBL/GenBank/DDBJ databases">
        <title>Taxonomy of novel Haliea sp. from mangrove soil of West Coast of India.</title>
        <authorList>
            <person name="Verma A."/>
            <person name="Kumar P."/>
            <person name="Krishnamurthi S."/>
        </authorList>
    </citation>
    <scope>NUCLEOTIDE SEQUENCE [LARGE SCALE GENOMIC DNA]</scope>
    <source>
        <strain evidence="4 5">SAOS-164</strain>
    </source>
</reference>
<dbReference type="Gene3D" id="2.60.40.10">
    <property type="entry name" value="Immunoglobulins"/>
    <property type="match status" value="1"/>
</dbReference>
<dbReference type="Gene3D" id="3.30.565.10">
    <property type="entry name" value="Histidine kinase-like ATPase, C-terminal domain"/>
    <property type="match status" value="1"/>
</dbReference>
<organism evidence="4 5">
    <name type="scientific">Mangrovimicrobium sediminis</name>
    <dbReference type="NCBI Taxonomy" id="2562682"/>
    <lineage>
        <taxon>Bacteria</taxon>
        <taxon>Pseudomonadati</taxon>
        <taxon>Pseudomonadota</taxon>
        <taxon>Gammaproteobacteria</taxon>
        <taxon>Cellvibrionales</taxon>
        <taxon>Halieaceae</taxon>
        <taxon>Mangrovimicrobium</taxon>
    </lineage>
</organism>
<dbReference type="Pfam" id="PF07495">
    <property type="entry name" value="Y_Y_Y"/>
    <property type="match status" value="1"/>
</dbReference>
<proteinExistence type="predicted"/>
<dbReference type="SMART" id="SM00387">
    <property type="entry name" value="HATPase_c"/>
    <property type="match status" value="1"/>
</dbReference>
<dbReference type="InterPro" id="IPR036890">
    <property type="entry name" value="HATPase_C_sf"/>
</dbReference>
<dbReference type="GO" id="GO:0000155">
    <property type="term" value="F:phosphorelay sensor kinase activity"/>
    <property type="evidence" value="ECO:0007669"/>
    <property type="project" value="TreeGrafter"/>
</dbReference>
<gene>
    <name evidence="4" type="ORF">E4634_08320</name>
</gene>
<dbReference type="SUPFAM" id="SSF55874">
    <property type="entry name" value="ATPase domain of HSP90 chaperone/DNA topoisomerase II/histidine kinase"/>
    <property type="match status" value="1"/>
</dbReference>
<feature type="signal peptide" evidence="2">
    <location>
        <begin position="1"/>
        <end position="24"/>
    </location>
</feature>
<dbReference type="Proteomes" id="UP000298050">
    <property type="component" value="Unassembled WGS sequence"/>
</dbReference>
<dbReference type="InterPro" id="IPR013783">
    <property type="entry name" value="Ig-like_fold"/>
</dbReference>
<dbReference type="InterPro" id="IPR003594">
    <property type="entry name" value="HATPase_dom"/>
</dbReference>
<dbReference type="OrthoDB" id="9772100at2"/>
<feature type="chain" id="PRO_5021218568" description="Histidine kinase/HSP90-like ATPase domain-containing protein" evidence="2">
    <location>
        <begin position="25"/>
        <end position="1015"/>
    </location>
</feature>
<accession>A0A4Z0M3W4</accession>
<keyword evidence="2" id="KW-0732">Signal</keyword>
<evidence type="ECO:0000313" key="4">
    <source>
        <dbReference type="EMBL" id="TGD74127.1"/>
    </source>
</evidence>
<evidence type="ECO:0000256" key="1">
    <source>
        <dbReference type="ARBA" id="ARBA00022553"/>
    </source>
</evidence>
<evidence type="ECO:0000256" key="2">
    <source>
        <dbReference type="SAM" id="SignalP"/>
    </source>
</evidence>
<dbReference type="PANTHER" id="PTHR43547:SF2">
    <property type="entry name" value="HYBRID SIGNAL TRANSDUCTION HISTIDINE KINASE C"/>
    <property type="match status" value="1"/>
</dbReference>
<dbReference type="RefSeq" id="WP_135442716.1">
    <property type="nucleotide sequence ID" value="NZ_SRLE01000006.1"/>
</dbReference>
<dbReference type="SUPFAM" id="SSF101898">
    <property type="entry name" value="NHL repeat"/>
    <property type="match status" value="1"/>
</dbReference>
<dbReference type="InterPro" id="IPR015943">
    <property type="entry name" value="WD40/YVTN_repeat-like_dom_sf"/>
</dbReference>
<dbReference type="AlphaFoldDB" id="A0A4Z0M3W4"/>
<sequence>MDVLKRTFSFCLFFLLHLSFFSTASTGEEIVSIDESTLNKYLKQKTITSIFSARNSHLWVGTQQGLYEFDGATVRVYHSNNEDEQKIPDSNISGIGETEDGRIYIVCHSGRVAFLDPTSDSFVEVNMRSITSRRGATKLLFSFGNYAFLEISGEAVVVDLQSMKENSSLASKLAIHTSSKIQKIVEVSKGILIAATKSEVVRIDVVEELVDTLNDAPSESNIASVATIDEESFLVLTEESQGHIMFLDSKRRIEKIDFPDIEMQEITDSTYHNGSVWIGTNSGLAKISLSTMSPQFFHAKNSPISHNYITKLYVEDDAFWVGTYKGLDKVIYSNINSFNSRNSGIYDDVLAIDQDIMGRTWIGTYNGLYFVDGASRIHTQFPSEQLPDHRVMTISSFRNKIWIGFEEYGVVLVDCKTLDTSRLLQPDTSSMSVTKILHGGNNTTWIATYNHGIFSTKREGNPSTKGYLKDESIIAVYETSDQTILAASEENIYAKQHNHDEFFKIDIKFEDTNITPTVFSIGEDADSNIVLGTKDFGIVTFPLRSVLAKQVEAKPFSDSSFVNRSTIYGILQDEHRNFWASTQDGVVTIGPKGKLIHHLGKFDGLQDDDFNFGAYYQSATGVLYFGGVNGYSRFHPNDISIRRKVPKIEISGIFSSKSPTTPTRLPVSVDTIGVSKSTSSISIYTNVVDFLYYSKNRYKHRLLGLEETWIDNGTNNIATYNTLPPGEYIFQVIGANAAGVWNNDGASLKIVVHPDWWQTRWAYASYATLLILFLWMALRWYRTYVLKEQALEFAGEMQSQAFRVQNELEEQQDMHDAVIQAIHQQNRATLDLVRSCTVGLSSGYTEPHDMSGELHCFEMLEERYYYQSGHLLANVHEFTEATISNLMPLSPVEPGEITCINSVFNSLLPAHYAAPLAIIIYELLENAFTHAFDAGEIARYIEVRLEHQKEGPEGDLSLVLTVADDGKGLPHSIDPYRAATPGFAIVRRLCDHLNAELLIQSLSGTRVTITIPMTS</sequence>
<keyword evidence="5" id="KW-1185">Reference proteome</keyword>
<protein>
    <recommendedName>
        <fullName evidence="3">Histidine kinase/HSP90-like ATPase domain-containing protein</fullName>
    </recommendedName>
</protein>
<evidence type="ECO:0000313" key="5">
    <source>
        <dbReference type="Proteomes" id="UP000298050"/>
    </source>
</evidence>
<dbReference type="PANTHER" id="PTHR43547">
    <property type="entry name" value="TWO-COMPONENT HISTIDINE KINASE"/>
    <property type="match status" value="1"/>
</dbReference>
<name>A0A4Z0M3W4_9GAMM</name>
<dbReference type="EMBL" id="SRLE01000006">
    <property type="protein sequence ID" value="TGD74127.1"/>
    <property type="molecule type" value="Genomic_DNA"/>
</dbReference>
<dbReference type="Gene3D" id="2.130.10.10">
    <property type="entry name" value="YVTN repeat-like/Quinoprotein amine dehydrogenase"/>
    <property type="match status" value="3"/>
</dbReference>
<dbReference type="Pfam" id="PF02518">
    <property type="entry name" value="HATPase_c"/>
    <property type="match status" value="1"/>
</dbReference>
<evidence type="ECO:0000259" key="3">
    <source>
        <dbReference type="SMART" id="SM00387"/>
    </source>
</evidence>